<accession>A0A0M4KF30</accession>
<dbReference type="PANTHER" id="PTHR43575:SF1">
    <property type="entry name" value="PROTEIN ABCI7, CHLOROPLASTIC"/>
    <property type="match status" value="1"/>
</dbReference>
<evidence type="ECO:0000259" key="1">
    <source>
        <dbReference type="Pfam" id="PF01458"/>
    </source>
</evidence>
<dbReference type="Proteomes" id="UP000063919">
    <property type="component" value="Chromosome"/>
</dbReference>
<gene>
    <name evidence="2" type="primary">sufD</name>
    <name evidence="2" type="ORF">SCANT_v1c08010</name>
</gene>
<dbReference type="Pfam" id="PF01458">
    <property type="entry name" value="SUFBD_core"/>
    <property type="match status" value="1"/>
</dbReference>
<feature type="domain" description="SUF system FeS cluster assembly SufBD core" evidence="1">
    <location>
        <begin position="69"/>
        <end position="230"/>
    </location>
</feature>
<protein>
    <submittedName>
        <fullName evidence="2">FeS assembly protein SufD</fullName>
    </submittedName>
</protein>
<dbReference type="PATRIC" id="fig|362837.3.peg.817"/>
<dbReference type="GO" id="GO:0016226">
    <property type="term" value="P:iron-sulfur cluster assembly"/>
    <property type="evidence" value="ECO:0007669"/>
    <property type="project" value="InterPro"/>
</dbReference>
<dbReference type="InterPro" id="IPR055346">
    <property type="entry name" value="Fe-S_cluster_assembly_SufBD"/>
</dbReference>
<dbReference type="InterPro" id="IPR000825">
    <property type="entry name" value="SUF_FeS_clus_asmbl_SufBD_core"/>
</dbReference>
<sequence>MVNLKLNESYIDFRNKLPKTFNFEDNKSKIILLENTFGTINLNIKENIEINIIVLFLPSKEKSQKDFNLNFNLSKNSSLNLKISNIANYDCNDNFTINLNEENTAVEFYNATIINKNFKKNSIINSVHKARNSYSNIRTYEVLKDTSKGFIRCISDIKKGSNQAEAHQELRLLVLDKKAKADSDPVLLIDENDIVASHANAIGMLDPDQIFYLLSRGLNETQAQELIINGYFEPVFQEIEDEQLLNYLKQQLKGMI</sequence>
<dbReference type="SUPFAM" id="SSF101960">
    <property type="entry name" value="Stabilizer of iron transporter SufD"/>
    <property type="match status" value="1"/>
</dbReference>
<reference evidence="2 3" key="1">
    <citation type="journal article" date="2015" name="Genome Announc.">
        <title>Complete Genome Sequence of Spiroplasma cantharicola CC-1T (DSM 21588), a Bacterium Isolated from Soldier Beetle (Cantharis carolinus).</title>
        <authorList>
            <person name="Lo W.S."/>
            <person name="Liu P.Y."/>
            <person name="Kuo C.H."/>
        </authorList>
    </citation>
    <scope>NUCLEOTIDE SEQUENCE [LARGE SCALE GENOMIC DNA]</scope>
    <source>
        <strain evidence="2 3">CC-1</strain>
    </source>
</reference>
<evidence type="ECO:0000313" key="2">
    <source>
        <dbReference type="EMBL" id="ALD66707.1"/>
    </source>
</evidence>
<dbReference type="OrthoDB" id="388236at2"/>
<dbReference type="EMBL" id="CP012622">
    <property type="protein sequence ID" value="ALD66707.1"/>
    <property type="molecule type" value="Genomic_DNA"/>
</dbReference>
<dbReference type="PANTHER" id="PTHR43575">
    <property type="entry name" value="PROTEIN ABCI7, CHLOROPLASTIC"/>
    <property type="match status" value="1"/>
</dbReference>
<evidence type="ECO:0000313" key="3">
    <source>
        <dbReference type="Proteomes" id="UP000063919"/>
    </source>
</evidence>
<name>A0A0M4KF30_9MOLU</name>
<proteinExistence type="predicted"/>
<dbReference type="KEGG" id="scj:SCANT_v1c08010"/>
<dbReference type="InterPro" id="IPR037284">
    <property type="entry name" value="SUF_FeS_clus_asmbl_SufBD_sf"/>
</dbReference>
<keyword evidence="3" id="KW-1185">Reference proteome</keyword>
<organism evidence="2 3">
    <name type="scientific">Spiroplasma cantharicola</name>
    <dbReference type="NCBI Taxonomy" id="362837"/>
    <lineage>
        <taxon>Bacteria</taxon>
        <taxon>Bacillati</taxon>
        <taxon>Mycoplasmatota</taxon>
        <taxon>Mollicutes</taxon>
        <taxon>Entomoplasmatales</taxon>
        <taxon>Spiroplasmataceae</taxon>
        <taxon>Spiroplasma</taxon>
    </lineage>
</organism>
<dbReference type="STRING" id="362837.SCANT_v1c08010"/>
<dbReference type="RefSeq" id="WP_053946458.1">
    <property type="nucleotide sequence ID" value="NZ_CP012622.1"/>
</dbReference>
<dbReference type="AlphaFoldDB" id="A0A0M4KF30"/>